<evidence type="ECO:0000313" key="5">
    <source>
        <dbReference type="Proteomes" id="UP001596540"/>
    </source>
</evidence>
<accession>A0ABW2KHH2</accession>
<evidence type="ECO:0000256" key="1">
    <source>
        <dbReference type="ARBA" id="ARBA00022737"/>
    </source>
</evidence>
<feature type="domain" description="EF-hand" evidence="3">
    <location>
        <begin position="2"/>
        <end position="37"/>
    </location>
</feature>
<keyword evidence="5" id="KW-1185">Reference proteome</keyword>
<dbReference type="CDD" id="cd00051">
    <property type="entry name" value="EFh"/>
    <property type="match status" value="1"/>
</dbReference>
<dbReference type="PROSITE" id="PS50222">
    <property type="entry name" value="EF_HAND_2"/>
    <property type="match status" value="2"/>
</dbReference>
<comment type="caution">
    <text evidence="4">The sequence shown here is derived from an EMBL/GenBank/DDBJ whole genome shotgun (WGS) entry which is preliminary data.</text>
</comment>
<dbReference type="Pfam" id="PF13499">
    <property type="entry name" value="EF-hand_7"/>
    <property type="match status" value="1"/>
</dbReference>
<keyword evidence="2" id="KW-0106">Calcium</keyword>
<proteinExistence type="predicted"/>
<dbReference type="InterPro" id="IPR018247">
    <property type="entry name" value="EF_Hand_1_Ca_BS"/>
</dbReference>
<evidence type="ECO:0000256" key="2">
    <source>
        <dbReference type="ARBA" id="ARBA00022837"/>
    </source>
</evidence>
<dbReference type="InterPro" id="IPR002048">
    <property type="entry name" value="EF_hand_dom"/>
</dbReference>
<evidence type="ECO:0000313" key="4">
    <source>
        <dbReference type="EMBL" id="MFC7328750.1"/>
    </source>
</evidence>
<dbReference type="InterPro" id="IPR050145">
    <property type="entry name" value="Centrin_CML-like"/>
</dbReference>
<gene>
    <name evidence="4" type="ORF">ACFQRF_13450</name>
</gene>
<feature type="domain" description="EF-hand" evidence="3">
    <location>
        <begin position="38"/>
        <end position="72"/>
    </location>
</feature>
<dbReference type="Gene3D" id="1.10.238.10">
    <property type="entry name" value="EF-hand"/>
    <property type="match status" value="1"/>
</dbReference>
<dbReference type="SUPFAM" id="SSF47473">
    <property type="entry name" value="EF-hand"/>
    <property type="match status" value="1"/>
</dbReference>
<dbReference type="PROSITE" id="PS00018">
    <property type="entry name" value="EF_HAND_1"/>
    <property type="match status" value="2"/>
</dbReference>
<dbReference type="EMBL" id="JBHTBH010000006">
    <property type="protein sequence ID" value="MFC7328750.1"/>
    <property type="molecule type" value="Genomic_DNA"/>
</dbReference>
<keyword evidence="1" id="KW-0677">Repeat</keyword>
<organism evidence="4 5">
    <name type="scientific">Marinactinospora rubrisoli</name>
    <dbReference type="NCBI Taxonomy" id="2715399"/>
    <lineage>
        <taxon>Bacteria</taxon>
        <taxon>Bacillati</taxon>
        <taxon>Actinomycetota</taxon>
        <taxon>Actinomycetes</taxon>
        <taxon>Streptosporangiales</taxon>
        <taxon>Nocardiopsidaceae</taxon>
        <taxon>Marinactinospora</taxon>
    </lineage>
</organism>
<name>A0ABW2KHH2_9ACTN</name>
<dbReference type="RefSeq" id="WP_379871412.1">
    <property type="nucleotide sequence ID" value="NZ_JBHTBH010000006.1"/>
</dbReference>
<evidence type="ECO:0000259" key="3">
    <source>
        <dbReference type="PROSITE" id="PS50222"/>
    </source>
</evidence>
<sequence length="72" mass="8020">MTDNSAYAEIFDLVDTDDNGRISVEELRGLVERLGEPVSEERIDEALRVLDTSGDGLVSLEEFARFLSERSA</sequence>
<dbReference type="InterPro" id="IPR011992">
    <property type="entry name" value="EF-hand-dom_pair"/>
</dbReference>
<protein>
    <submittedName>
        <fullName evidence="4">EF-hand domain-containing protein</fullName>
    </submittedName>
</protein>
<dbReference type="PANTHER" id="PTHR23050">
    <property type="entry name" value="CALCIUM BINDING PROTEIN"/>
    <property type="match status" value="1"/>
</dbReference>
<dbReference type="Proteomes" id="UP001596540">
    <property type="component" value="Unassembled WGS sequence"/>
</dbReference>
<dbReference type="SMART" id="SM00054">
    <property type="entry name" value="EFh"/>
    <property type="match status" value="2"/>
</dbReference>
<reference evidence="5" key="1">
    <citation type="journal article" date="2019" name="Int. J. Syst. Evol. Microbiol.">
        <title>The Global Catalogue of Microorganisms (GCM) 10K type strain sequencing project: providing services to taxonomists for standard genome sequencing and annotation.</title>
        <authorList>
            <consortium name="The Broad Institute Genomics Platform"/>
            <consortium name="The Broad Institute Genome Sequencing Center for Infectious Disease"/>
            <person name="Wu L."/>
            <person name="Ma J."/>
        </authorList>
    </citation>
    <scope>NUCLEOTIDE SEQUENCE [LARGE SCALE GENOMIC DNA]</scope>
    <source>
        <strain evidence="5">CGMCC 4.7382</strain>
    </source>
</reference>